<comment type="caution">
    <text evidence="1">The sequence shown here is derived from an EMBL/GenBank/DDBJ whole genome shotgun (WGS) entry which is preliminary data.</text>
</comment>
<reference evidence="2" key="1">
    <citation type="journal article" date="2019" name="Int. J. Syst. Evol. Microbiol.">
        <title>The Global Catalogue of Microorganisms (GCM) 10K type strain sequencing project: providing services to taxonomists for standard genome sequencing and annotation.</title>
        <authorList>
            <consortium name="The Broad Institute Genomics Platform"/>
            <consortium name="The Broad Institute Genome Sequencing Center for Infectious Disease"/>
            <person name="Wu L."/>
            <person name="Ma J."/>
        </authorList>
    </citation>
    <scope>NUCLEOTIDE SEQUENCE [LARGE SCALE GENOMIC DNA]</scope>
    <source>
        <strain evidence="2">CCUG 38813</strain>
    </source>
</reference>
<accession>A0ABW0PHQ7</accession>
<evidence type="ECO:0000313" key="1">
    <source>
        <dbReference type="EMBL" id="MFC5511147.1"/>
    </source>
</evidence>
<dbReference type="Proteomes" id="UP001596031">
    <property type="component" value="Unassembled WGS sequence"/>
</dbReference>
<evidence type="ECO:0000313" key="2">
    <source>
        <dbReference type="Proteomes" id="UP001596031"/>
    </source>
</evidence>
<keyword evidence="2" id="KW-1185">Reference proteome</keyword>
<name>A0ABW0PHQ7_9BURK</name>
<organism evidence="1 2">
    <name type="scientific">Massilia jejuensis</name>
    <dbReference type="NCBI Taxonomy" id="648894"/>
    <lineage>
        <taxon>Bacteria</taxon>
        <taxon>Pseudomonadati</taxon>
        <taxon>Pseudomonadota</taxon>
        <taxon>Betaproteobacteria</taxon>
        <taxon>Burkholderiales</taxon>
        <taxon>Oxalobacteraceae</taxon>
        <taxon>Telluria group</taxon>
        <taxon>Massilia</taxon>
    </lineage>
</organism>
<dbReference type="RefSeq" id="WP_379719426.1">
    <property type="nucleotide sequence ID" value="NZ_JBHSMS010000026.1"/>
</dbReference>
<proteinExistence type="predicted"/>
<protein>
    <submittedName>
        <fullName evidence="1">DUF6685 family protein</fullName>
    </submittedName>
</protein>
<dbReference type="EMBL" id="JBHSMS010000026">
    <property type="protein sequence ID" value="MFC5511147.1"/>
    <property type="molecule type" value="Genomic_DNA"/>
</dbReference>
<dbReference type="Pfam" id="PF20390">
    <property type="entry name" value="DUF6685"/>
    <property type="match status" value="1"/>
</dbReference>
<sequence length="329" mass="36578">MNKIIQAITDTVRSTLGHPVHVERFLASRPDFRVPAVRSSNSIDFDSVPKWETFGETGGGTGPAKARQAILMGWRLQNGRYSDYRVAGPALNNLVKKVVVDDWKCDLQDLHGFSNSKSDLRTFVSTDDMVVANSQEMIEDVSLAGLQTNLAHDQISVTGWRAGSDWLHVHQWDGRMYLVNDGGSHHLAAAKYIAARIQAPVELMAPLHYHSIDPDAVAALRAEYDIYVVSHEAEVSNIFFSAMEDDGATWFWRDLPEPYWGERAIFLPRAEPTSLKVSQAFQAAGFEELGAHLEEIANRDVPEVISKYLAPSHGEADVDAEEEHEAPRG</sequence>
<gene>
    <name evidence="1" type="ORF">ACFPOU_08400</name>
</gene>
<dbReference type="InterPro" id="IPR046507">
    <property type="entry name" value="DUF6685"/>
</dbReference>